<evidence type="ECO:0000313" key="1">
    <source>
        <dbReference type="EMBL" id="ONK57388.1"/>
    </source>
</evidence>
<accession>A0A5P1E4E2</accession>
<dbReference type="AlphaFoldDB" id="A0A5P1E4E2"/>
<protein>
    <submittedName>
        <fullName evidence="1">Uncharacterized protein</fullName>
    </submittedName>
</protein>
<proteinExistence type="predicted"/>
<evidence type="ECO:0000313" key="2">
    <source>
        <dbReference type="Proteomes" id="UP000243459"/>
    </source>
</evidence>
<gene>
    <name evidence="1" type="ORF">A4U43_C09F10</name>
</gene>
<keyword evidence="2" id="KW-1185">Reference proteome</keyword>
<organism evidence="1 2">
    <name type="scientific">Asparagus officinalis</name>
    <name type="common">Garden asparagus</name>
    <dbReference type="NCBI Taxonomy" id="4686"/>
    <lineage>
        <taxon>Eukaryota</taxon>
        <taxon>Viridiplantae</taxon>
        <taxon>Streptophyta</taxon>
        <taxon>Embryophyta</taxon>
        <taxon>Tracheophyta</taxon>
        <taxon>Spermatophyta</taxon>
        <taxon>Magnoliopsida</taxon>
        <taxon>Liliopsida</taxon>
        <taxon>Asparagales</taxon>
        <taxon>Asparagaceae</taxon>
        <taxon>Asparagoideae</taxon>
        <taxon>Asparagus</taxon>
    </lineage>
</organism>
<dbReference type="Proteomes" id="UP000243459">
    <property type="component" value="Chromosome 9"/>
</dbReference>
<name>A0A5P1E4E2_ASPOF</name>
<dbReference type="EMBL" id="CM007389">
    <property type="protein sequence ID" value="ONK57388.1"/>
    <property type="molecule type" value="Genomic_DNA"/>
</dbReference>
<dbReference type="Gramene" id="ONK57388">
    <property type="protein sequence ID" value="ONK57388"/>
    <property type="gene ID" value="A4U43_C09F10"/>
</dbReference>
<sequence length="89" mass="9426">MTMRVILGISGGQEEVVVEVGTKATRFCNEQRMVRGCVEVGVGDKVEVVVLLAVEVEGYAAAAANFGSWRTPPGLSDAAAASEWERISL</sequence>
<reference evidence="2" key="1">
    <citation type="journal article" date="2017" name="Nat. Commun.">
        <title>The asparagus genome sheds light on the origin and evolution of a young Y chromosome.</title>
        <authorList>
            <person name="Harkess A."/>
            <person name="Zhou J."/>
            <person name="Xu C."/>
            <person name="Bowers J.E."/>
            <person name="Van der Hulst R."/>
            <person name="Ayyampalayam S."/>
            <person name="Mercati F."/>
            <person name="Riccardi P."/>
            <person name="McKain M.R."/>
            <person name="Kakrana A."/>
            <person name="Tang H."/>
            <person name="Ray J."/>
            <person name="Groenendijk J."/>
            <person name="Arikit S."/>
            <person name="Mathioni S.M."/>
            <person name="Nakano M."/>
            <person name="Shan H."/>
            <person name="Telgmann-Rauber A."/>
            <person name="Kanno A."/>
            <person name="Yue Z."/>
            <person name="Chen H."/>
            <person name="Li W."/>
            <person name="Chen Y."/>
            <person name="Xu X."/>
            <person name="Zhang Y."/>
            <person name="Luo S."/>
            <person name="Chen H."/>
            <person name="Gao J."/>
            <person name="Mao Z."/>
            <person name="Pires J.C."/>
            <person name="Luo M."/>
            <person name="Kudrna D."/>
            <person name="Wing R.A."/>
            <person name="Meyers B.C."/>
            <person name="Yi K."/>
            <person name="Kong H."/>
            <person name="Lavrijsen P."/>
            <person name="Sunseri F."/>
            <person name="Falavigna A."/>
            <person name="Ye Y."/>
            <person name="Leebens-Mack J.H."/>
            <person name="Chen G."/>
        </authorList>
    </citation>
    <scope>NUCLEOTIDE SEQUENCE [LARGE SCALE GENOMIC DNA]</scope>
    <source>
        <strain evidence="2">cv. DH0086</strain>
    </source>
</reference>